<feature type="transmembrane region" description="Helical" evidence="1">
    <location>
        <begin position="15"/>
        <end position="36"/>
    </location>
</feature>
<name>A0ABW4HV76_9BACI</name>
<dbReference type="EMBL" id="JBHUDE010000159">
    <property type="protein sequence ID" value="MFD1609539.1"/>
    <property type="molecule type" value="Genomic_DNA"/>
</dbReference>
<keyword evidence="1" id="KW-0472">Membrane</keyword>
<sequence length="38" mass="4361">MFNDTVLVHGFVEDFLYFVRAKFACLVVNGISVSFFNN</sequence>
<evidence type="ECO:0000313" key="3">
    <source>
        <dbReference type="Proteomes" id="UP001597221"/>
    </source>
</evidence>
<comment type="caution">
    <text evidence="2">The sequence shown here is derived from an EMBL/GenBank/DDBJ whole genome shotgun (WGS) entry which is preliminary data.</text>
</comment>
<keyword evidence="3" id="KW-1185">Reference proteome</keyword>
<dbReference type="NCBIfam" id="NF041642">
    <property type="entry name" value="RAxF_45"/>
    <property type="match status" value="1"/>
</dbReference>
<evidence type="ECO:0000313" key="2">
    <source>
        <dbReference type="EMBL" id="MFD1609539.1"/>
    </source>
</evidence>
<dbReference type="RefSeq" id="WP_285853793.1">
    <property type="nucleotide sequence ID" value="NZ_JBHUDE010000159.1"/>
</dbReference>
<reference evidence="3" key="1">
    <citation type="journal article" date="2019" name="Int. J. Syst. Evol. Microbiol.">
        <title>The Global Catalogue of Microorganisms (GCM) 10K type strain sequencing project: providing services to taxonomists for standard genome sequencing and annotation.</title>
        <authorList>
            <consortium name="The Broad Institute Genomics Platform"/>
            <consortium name="The Broad Institute Genome Sequencing Center for Infectious Disease"/>
            <person name="Wu L."/>
            <person name="Ma J."/>
        </authorList>
    </citation>
    <scope>NUCLEOTIDE SEQUENCE [LARGE SCALE GENOMIC DNA]</scope>
    <source>
        <strain evidence="3">CGMCC 1.12376</strain>
    </source>
</reference>
<keyword evidence="1" id="KW-1133">Transmembrane helix</keyword>
<protein>
    <submittedName>
        <fullName evidence="2">RAxF-45 family protein</fullName>
    </submittedName>
</protein>
<accession>A0ABW4HV76</accession>
<keyword evidence="1" id="KW-0812">Transmembrane</keyword>
<evidence type="ECO:0000256" key="1">
    <source>
        <dbReference type="SAM" id="Phobius"/>
    </source>
</evidence>
<gene>
    <name evidence="2" type="ORF">ACFSBH_18125</name>
</gene>
<dbReference type="Proteomes" id="UP001597221">
    <property type="component" value="Unassembled WGS sequence"/>
</dbReference>
<dbReference type="InterPro" id="IPR048146">
    <property type="entry name" value="RAxF_45-like"/>
</dbReference>
<proteinExistence type="predicted"/>
<organism evidence="2 3">
    <name type="scientific">Oceanobacillus luteolus</name>
    <dbReference type="NCBI Taxonomy" id="1274358"/>
    <lineage>
        <taxon>Bacteria</taxon>
        <taxon>Bacillati</taxon>
        <taxon>Bacillota</taxon>
        <taxon>Bacilli</taxon>
        <taxon>Bacillales</taxon>
        <taxon>Bacillaceae</taxon>
        <taxon>Oceanobacillus</taxon>
    </lineage>
</organism>